<evidence type="ECO:0000256" key="3">
    <source>
        <dbReference type="ARBA" id="ARBA00022989"/>
    </source>
</evidence>
<dbReference type="PANTHER" id="PTHR30168:SF0">
    <property type="entry name" value="INNER MEMBRANE PROTEIN"/>
    <property type="match status" value="1"/>
</dbReference>
<dbReference type="Proteomes" id="UP000318380">
    <property type="component" value="Unassembled WGS sequence"/>
</dbReference>
<evidence type="ECO:0000256" key="6">
    <source>
        <dbReference type="SAM" id="Phobius"/>
    </source>
</evidence>
<protein>
    <recommendedName>
        <fullName evidence="9">Metalloprotease</fullName>
    </recommendedName>
</protein>
<dbReference type="RefSeq" id="WP_170284654.1">
    <property type="nucleotide sequence ID" value="NZ_VIVK01000001.1"/>
</dbReference>
<dbReference type="InterPro" id="IPR007343">
    <property type="entry name" value="Uncharacterised_pept_Zn_put"/>
</dbReference>
<evidence type="ECO:0008006" key="9">
    <source>
        <dbReference type="Google" id="ProtNLM"/>
    </source>
</evidence>
<accession>A0A561BRS4</accession>
<evidence type="ECO:0000256" key="5">
    <source>
        <dbReference type="SAM" id="MobiDB-lite"/>
    </source>
</evidence>
<dbReference type="EMBL" id="VIVK01000001">
    <property type="protein sequence ID" value="TWD81594.1"/>
    <property type="molecule type" value="Genomic_DNA"/>
</dbReference>
<comment type="subcellular location">
    <subcellularLocation>
        <location evidence="1">Membrane</location>
        <topology evidence="1">Single-pass membrane protein</topology>
    </subcellularLocation>
</comment>
<evidence type="ECO:0000313" key="8">
    <source>
        <dbReference type="Proteomes" id="UP000318380"/>
    </source>
</evidence>
<keyword evidence="2 6" id="KW-0812">Transmembrane</keyword>
<feature type="transmembrane region" description="Helical" evidence="6">
    <location>
        <begin position="16"/>
        <end position="38"/>
    </location>
</feature>
<gene>
    <name evidence="7" type="ORF">FB561_2710</name>
</gene>
<keyword evidence="4 6" id="KW-0472">Membrane</keyword>
<feature type="compositionally biased region" description="Polar residues" evidence="5">
    <location>
        <begin position="63"/>
        <end position="76"/>
    </location>
</feature>
<evidence type="ECO:0000313" key="7">
    <source>
        <dbReference type="EMBL" id="TWD81594.1"/>
    </source>
</evidence>
<keyword evidence="8" id="KW-1185">Reference proteome</keyword>
<evidence type="ECO:0000256" key="1">
    <source>
        <dbReference type="ARBA" id="ARBA00004167"/>
    </source>
</evidence>
<dbReference type="Pfam" id="PF04228">
    <property type="entry name" value="Zn_peptidase"/>
    <property type="match status" value="1"/>
</dbReference>
<sequence length="345" mass="38406">MGPQFDRPPPKKKGKGWVIVPLAGVLVVIIGLWVVGVINKQNRIDDYAKPQPSWTAPVDEPTQEPTQEPTGQPTDEPTTSTSIATTRPTAPVPTSKYTPPPRRPTAFEVVSLNSFYTSGVHAGVGCKESGARARDVRSAGLYYLQIKSCLDRAWARQLKAAGKPVRAPKLLVMNGPTQTPCSGSAPSSFYCPANETIYMDGRGDVQLYAKYRNFTRGQVYLRMSMTDTVAHEYGHHLQELTGILQATYKLRYEKSGDARLEVSRRLELQASCFGSAFLSANKNSYPLRGASKTELDYLHSHQGDQPGRIRDHGRPSNYKYWTARSWPNRDVRYCITYRAPSHQVS</sequence>
<evidence type="ECO:0000256" key="2">
    <source>
        <dbReference type="ARBA" id="ARBA00022692"/>
    </source>
</evidence>
<evidence type="ECO:0000256" key="4">
    <source>
        <dbReference type="ARBA" id="ARBA00023136"/>
    </source>
</evidence>
<name>A0A561BRS4_9ACTN</name>
<dbReference type="AlphaFoldDB" id="A0A561BRS4"/>
<proteinExistence type="predicted"/>
<dbReference type="PANTHER" id="PTHR30168">
    <property type="entry name" value="PUTATIVE MEMBRANE PROTEIN YPFJ"/>
    <property type="match status" value="1"/>
</dbReference>
<reference evidence="7 8" key="1">
    <citation type="submission" date="2019-06" db="EMBL/GenBank/DDBJ databases">
        <title>Sequencing the genomes of 1000 actinobacteria strains.</title>
        <authorList>
            <person name="Klenk H.-P."/>
        </authorList>
    </citation>
    <scope>NUCLEOTIDE SEQUENCE [LARGE SCALE GENOMIC DNA]</scope>
    <source>
        <strain evidence="7 8">DSM 24683</strain>
    </source>
</reference>
<feature type="region of interest" description="Disordered" evidence="5">
    <location>
        <begin position="47"/>
        <end position="103"/>
    </location>
</feature>
<dbReference type="GO" id="GO:0016020">
    <property type="term" value="C:membrane"/>
    <property type="evidence" value="ECO:0007669"/>
    <property type="project" value="UniProtKB-SubCell"/>
</dbReference>
<keyword evidence="3 6" id="KW-1133">Transmembrane helix</keyword>
<organism evidence="7 8">
    <name type="scientific">Kribbella amoyensis</name>
    <dbReference type="NCBI Taxonomy" id="996641"/>
    <lineage>
        <taxon>Bacteria</taxon>
        <taxon>Bacillati</taxon>
        <taxon>Actinomycetota</taxon>
        <taxon>Actinomycetes</taxon>
        <taxon>Propionibacteriales</taxon>
        <taxon>Kribbellaceae</taxon>
        <taxon>Kribbella</taxon>
    </lineage>
</organism>
<feature type="compositionally biased region" description="Low complexity" evidence="5">
    <location>
        <begin position="77"/>
        <end position="89"/>
    </location>
</feature>
<comment type="caution">
    <text evidence="7">The sequence shown here is derived from an EMBL/GenBank/DDBJ whole genome shotgun (WGS) entry which is preliminary data.</text>
</comment>